<sequence>MTGAGWGKGRPVEGIRDDQFESSPRPGNGSGGAATAAVSDWTIATTPNAAARHVGSKSRAFDPEQPPHPQENGDISDDTSGGGHCPRRGRSRPPNRSTLKSLVHKRLLVPLAELYDDPQFGNKCLEGAVKSVDKNNPGCLVISLKGYNRKLYQPARLVRRWLVAAGKLGAAGEEEEGGIDVEKARIRDGAQEDGEIEVEEVRANLYDKKKGEGGQLFGLGAKRQRWDRVRGGGEVGAAEGSAPGGGATAPTSLQSLLGMKLSVPTVELHGAGAYEEESGLVEAVDPENPNSLLISFQISRPRAWVKRWLENTKKNIGEKEQLKVYGGGGGGGGEENDGQENKERDKAHSGQEQGGIGEGAASAAVAAVMEGPPVHDSSDGSAYDATGVGAPLRRRMRIPLQRRAIHVARKDVRVTDSDGGVGRPLGGYDPGEGTTAAGGGRDVGVGSGLPFALPGADVWVGAGESGAAGRPRIVRPYQRRQPGPRSCPVVVDLVGQDDGGGGCGGGGGVGNDGGCGGNGDGSGGVGGGGGNGGVGGSGGSDGDGPGGGGGGDGGGVALSLDACPTLMNLSETAAELLTSLRAAVSIAAVEAAKRSGYYGASAGGANRGGSVNRAGAGGNVCQQALNHSDPRVSDDPWVDGRCPQPQPQDGAAERRQQWSLPDLLQNVFSWIQRPRHPRRRPRGVPSPVPNQALVYSAAEAATAEALPSGGAAAATNIAGQTSGASVQAPYIGTSAATICTEKAAVTLPPPPPGLQLMANIAEVVSADPDVDPDPLEAMAQVARSYQHIRSRVPKPGRGGAETLYGSEMERGDG</sequence>
<reference evidence="2 3" key="1">
    <citation type="journal article" date="2023" name="IScience">
        <title>Expanded male sex-determining region conserved during the evolution of homothallism in the green alga Volvox.</title>
        <authorList>
            <person name="Yamamoto K."/>
            <person name="Matsuzaki R."/>
            <person name="Mahakham W."/>
            <person name="Heman W."/>
            <person name="Sekimoto H."/>
            <person name="Kawachi M."/>
            <person name="Minakuchi Y."/>
            <person name="Toyoda A."/>
            <person name="Nozaki H."/>
        </authorList>
    </citation>
    <scope>NUCLEOTIDE SEQUENCE [LARGE SCALE GENOMIC DNA]</scope>
    <source>
        <strain evidence="2 3">NIES-4468</strain>
    </source>
</reference>
<organism evidence="2 3">
    <name type="scientific">Volvox africanus</name>
    <dbReference type="NCBI Taxonomy" id="51714"/>
    <lineage>
        <taxon>Eukaryota</taxon>
        <taxon>Viridiplantae</taxon>
        <taxon>Chlorophyta</taxon>
        <taxon>core chlorophytes</taxon>
        <taxon>Chlorophyceae</taxon>
        <taxon>CS clade</taxon>
        <taxon>Chlamydomonadales</taxon>
        <taxon>Volvocaceae</taxon>
        <taxon>Volvox</taxon>
    </lineage>
</organism>
<feature type="region of interest" description="Disordered" evidence="1">
    <location>
        <begin position="789"/>
        <end position="813"/>
    </location>
</feature>
<accession>A0ABQ5SL07</accession>
<dbReference type="EMBL" id="BSDZ01000094">
    <property type="protein sequence ID" value="GLI70680.1"/>
    <property type="molecule type" value="Genomic_DNA"/>
</dbReference>
<feature type="region of interest" description="Disordered" evidence="1">
    <location>
        <begin position="415"/>
        <end position="437"/>
    </location>
</feature>
<evidence type="ECO:0000313" key="2">
    <source>
        <dbReference type="EMBL" id="GLI70680.1"/>
    </source>
</evidence>
<feature type="region of interest" description="Disordered" evidence="1">
    <location>
        <begin position="320"/>
        <end position="362"/>
    </location>
</feature>
<comment type="caution">
    <text evidence="2">The sequence shown here is derived from an EMBL/GenBank/DDBJ whole genome shotgun (WGS) entry which is preliminary data.</text>
</comment>
<feature type="region of interest" description="Disordered" evidence="1">
    <location>
        <begin position="526"/>
        <end position="553"/>
    </location>
</feature>
<feature type="compositionally biased region" description="Basic and acidic residues" evidence="1">
    <location>
        <begin position="339"/>
        <end position="349"/>
    </location>
</feature>
<evidence type="ECO:0000313" key="3">
    <source>
        <dbReference type="Proteomes" id="UP001165090"/>
    </source>
</evidence>
<evidence type="ECO:0000256" key="1">
    <source>
        <dbReference type="SAM" id="MobiDB-lite"/>
    </source>
</evidence>
<proteinExistence type="predicted"/>
<dbReference type="Proteomes" id="UP001165090">
    <property type="component" value="Unassembled WGS sequence"/>
</dbReference>
<protein>
    <submittedName>
        <fullName evidence="2">Uncharacterized protein</fullName>
    </submittedName>
</protein>
<feature type="region of interest" description="Disordered" evidence="1">
    <location>
        <begin position="1"/>
        <end position="101"/>
    </location>
</feature>
<feature type="compositionally biased region" description="Gly residues" evidence="1">
    <location>
        <begin position="419"/>
        <end position="437"/>
    </location>
</feature>
<feature type="compositionally biased region" description="Basic and acidic residues" evidence="1">
    <location>
        <begin position="10"/>
        <end position="19"/>
    </location>
</feature>
<name>A0ABQ5SL07_9CHLO</name>
<feature type="region of interest" description="Disordered" evidence="1">
    <location>
        <begin position="621"/>
        <end position="655"/>
    </location>
</feature>
<feature type="non-terminal residue" evidence="2">
    <location>
        <position position="813"/>
    </location>
</feature>
<gene>
    <name evidence="2" type="ORF">VaNZ11_015620</name>
</gene>
<keyword evidence="3" id="KW-1185">Reference proteome</keyword>